<organism evidence="1 2">
    <name type="scientific">Bacillus pseudomycoides</name>
    <dbReference type="NCBI Taxonomy" id="64104"/>
    <lineage>
        <taxon>Bacteria</taxon>
        <taxon>Bacillati</taxon>
        <taxon>Bacillota</taxon>
        <taxon>Bacilli</taxon>
        <taxon>Bacillales</taxon>
        <taxon>Bacillaceae</taxon>
        <taxon>Bacillus</taxon>
        <taxon>Bacillus cereus group</taxon>
    </lineage>
</organism>
<evidence type="ECO:0000313" key="1">
    <source>
        <dbReference type="EMBL" id="MDR4324983.1"/>
    </source>
</evidence>
<dbReference type="EMBL" id="VLYX01000002">
    <property type="protein sequence ID" value="MDR4324983.1"/>
    <property type="molecule type" value="Genomic_DNA"/>
</dbReference>
<proteinExistence type="predicted"/>
<gene>
    <name evidence="1" type="ORF">FOS08_03185</name>
</gene>
<sequence>MACNSSICRLFSNMSQGAIITVVGKSGYVYGPAKFTSFNKNTCIVILEEQDLPSPGFTTTILISCDDIESIITTGD</sequence>
<evidence type="ECO:0000313" key="2">
    <source>
        <dbReference type="Proteomes" id="UP001248134"/>
    </source>
</evidence>
<dbReference type="AlphaFoldDB" id="A0AAJ1YV39"/>
<accession>A0AAJ1YV39</accession>
<dbReference type="RefSeq" id="WP_033798148.1">
    <property type="nucleotide sequence ID" value="NZ_CM000743.1"/>
</dbReference>
<reference evidence="1" key="1">
    <citation type="submission" date="2019-07" db="EMBL/GenBank/DDBJ databases">
        <title>Phylogenomic Reclassification of ATCC Bacillus Strains and Various Taxa within the Genus Bacillus.</title>
        <authorList>
            <person name="Riojas M.A."/>
            <person name="Frank A.M."/>
            <person name="Fenn S.L."/>
            <person name="King S.P."/>
            <person name="Brower S.M."/>
            <person name="Hazbon M.H."/>
        </authorList>
    </citation>
    <scope>NUCLEOTIDE SEQUENCE</scope>
    <source>
        <strain evidence="1">NR-12239</strain>
    </source>
</reference>
<protein>
    <submittedName>
        <fullName evidence="1">CGEA protein</fullName>
    </submittedName>
</protein>
<dbReference type="Proteomes" id="UP001248134">
    <property type="component" value="Unassembled WGS sequence"/>
</dbReference>
<name>A0AAJ1YV39_9BACI</name>
<comment type="caution">
    <text evidence="1">The sequence shown here is derived from an EMBL/GenBank/DDBJ whole genome shotgun (WGS) entry which is preliminary data.</text>
</comment>